<comment type="caution">
    <text evidence="1">The sequence shown here is derived from an EMBL/GenBank/DDBJ whole genome shotgun (WGS) entry which is preliminary data.</text>
</comment>
<proteinExistence type="predicted"/>
<name>A0ACB0ZMX7_MELEN</name>
<dbReference type="EMBL" id="CAVMJV010000041">
    <property type="protein sequence ID" value="CAK5080328.1"/>
    <property type="molecule type" value="Genomic_DNA"/>
</dbReference>
<gene>
    <name evidence="1" type="ORF">MENTE1834_LOCUS27493</name>
</gene>
<protein>
    <submittedName>
        <fullName evidence="1">Uncharacterized protein</fullName>
    </submittedName>
</protein>
<accession>A0ACB0ZMX7</accession>
<sequence>MENFVEKEFVQIQSSGKTPERKIGKFTEVLINLPEAEKLFEEQKGFITPKKNVNYKRRDSFLDSSFVSSLVSPDTLKCNLQATTMVSTTKTGRLEPVDEEKKNECGTSLSFK</sequence>
<reference evidence="1" key="1">
    <citation type="submission" date="2023-11" db="EMBL/GenBank/DDBJ databases">
        <authorList>
            <person name="Poullet M."/>
        </authorList>
    </citation>
    <scope>NUCLEOTIDE SEQUENCE</scope>
    <source>
        <strain evidence="1">E1834</strain>
    </source>
</reference>
<organism evidence="1 2">
    <name type="scientific">Meloidogyne enterolobii</name>
    <name type="common">Root-knot nematode worm</name>
    <name type="synonym">Meloidogyne mayaguensis</name>
    <dbReference type="NCBI Taxonomy" id="390850"/>
    <lineage>
        <taxon>Eukaryota</taxon>
        <taxon>Metazoa</taxon>
        <taxon>Ecdysozoa</taxon>
        <taxon>Nematoda</taxon>
        <taxon>Chromadorea</taxon>
        <taxon>Rhabditida</taxon>
        <taxon>Tylenchina</taxon>
        <taxon>Tylenchomorpha</taxon>
        <taxon>Tylenchoidea</taxon>
        <taxon>Meloidogynidae</taxon>
        <taxon>Meloidogyninae</taxon>
        <taxon>Meloidogyne</taxon>
    </lineage>
</organism>
<dbReference type="Proteomes" id="UP001497535">
    <property type="component" value="Unassembled WGS sequence"/>
</dbReference>
<evidence type="ECO:0000313" key="2">
    <source>
        <dbReference type="Proteomes" id="UP001497535"/>
    </source>
</evidence>
<keyword evidence="2" id="KW-1185">Reference proteome</keyword>
<evidence type="ECO:0000313" key="1">
    <source>
        <dbReference type="EMBL" id="CAK5080328.1"/>
    </source>
</evidence>